<keyword evidence="2" id="KW-0812">Transmembrane</keyword>
<accession>A0A2W4IQ02</accession>
<evidence type="ECO:0000256" key="1">
    <source>
        <dbReference type="SAM" id="MobiDB-lite"/>
    </source>
</evidence>
<evidence type="ECO:0000313" key="3">
    <source>
        <dbReference type="EMBL" id="PZM89022.1"/>
    </source>
</evidence>
<protein>
    <recommendedName>
        <fullName evidence="4">Esterase-like activity of phytase family protein</fullName>
    </recommendedName>
</protein>
<proteinExistence type="predicted"/>
<comment type="caution">
    <text evidence="3">The sequence shown here is derived from an EMBL/GenBank/DDBJ whole genome shotgun (WGS) entry which is preliminary data.</text>
</comment>
<dbReference type="STRING" id="1111738.GCA_000427905_00773"/>
<keyword evidence="2" id="KW-1133">Transmembrane helix</keyword>
<reference evidence="3" key="1">
    <citation type="submission" date="2018-05" db="EMBL/GenBank/DDBJ databases">
        <authorList>
            <person name="Lanie J.A."/>
            <person name="Ng W.-L."/>
            <person name="Kazmierczak K.M."/>
            <person name="Andrzejewski T.M."/>
            <person name="Davidsen T.M."/>
            <person name="Wayne K.J."/>
            <person name="Tettelin H."/>
            <person name="Glass J.I."/>
            <person name="Rusch D."/>
            <person name="Podicherti R."/>
            <person name="Tsui H.-C.T."/>
            <person name="Winkler M.E."/>
        </authorList>
    </citation>
    <scope>NUCLEOTIDE SEQUENCE</scope>
    <source>
        <strain evidence="3">ZC4RG45</strain>
    </source>
</reference>
<evidence type="ECO:0008006" key="4">
    <source>
        <dbReference type="Google" id="ProtNLM"/>
    </source>
</evidence>
<keyword evidence="2" id="KW-0472">Membrane</keyword>
<name>A0A2W4IQ02_9PSEU</name>
<dbReference type="SUPFAM" id="SSF101898">
    <property type="entry name" value="NHL repeat"/>
    <property type="match status" value="1"/>
</dbReference>
<feature type="region of interest" description="Disordered" evidence="1">
    <location>
        <begin position="279"/>
        <end position="308"/>
    </location>
</feature>
<feature type="transmembrane region" description="Helical" evidence="2">
    <location>
        <begin position="310"/>
        <end position="327"/>
    </location>
</feature>
<feature type="compositionally biased region" description="Polar residues" evidence="1">
    <location>
        <begin position="280"/>
        <end position="305"/>
    </location>
</feature>
<dbReference type="AlphaFoldDB" id="A0A2W4IQ02"/>
<evidence type="ECO:0000256" key="2">
    <source>
        <dbReference type="SAM" id="Phobius"/>
    </source>
</evidence>
<sequence length="335" mass="34793">MIGIAAGAPVSTAAEVPAPKTLCTVDDPRLPELSGLASNGRELFAVNDGGTQVEVMVLDRECTVQRTITASIDPYDVEDLALDANGVLWLSDTGDNGKARETVALIAVRPDGSASLHRLTYPDGQHDAEALLLDRRGTPYVVTKSVLGRSAVYRPAERLRTPGPTPLEKVATVSFAVTGTPGGPDQVGPIGSMLVTGGAVSRDGTVVALRTYTDAYLFPAPDGNVVAALKREPVRVPLPGEPQGEAIAFDPDGTLLAAGEGVGQPIRAVRKAAALVDAATSTQDGSSSGKTGNSDAPSESSSGDQQRSRLPALVVATLTAVVLWFGLGKLRRRRR</sequence>
<gene>
    <name evidence="3" type="ORF">DIU77_19650</name>
</gene>
<organism evidence="3">
    <name type="scientific">Thermocrispum agreste</name>
    <dbReference type="NCBI Taxonomy" id="37925"/>
    <lineage>
        <taxon>Bacteria</taxon>
        <taxon>Bacillati</taxon>
        <taxon>Actinomycetota</taxon>
        <taxon>Actinomycetes</taxon>
        <taxon>Pseudonocardiales</taxon>
        <taxon>Pseudonocardiaceae</taxon>
        <taxon>Thermocrispum</taxon>
    </lineage>
</organism>
<dbReference type="EMBL" id="QGUI01001019">
    <property type="protein sequence ID" value="PZM89022.1"/>
    <property type="molecule type" value="Genomic_DNA"/>
</dbReference>